<keyword evidence="2" id="KW-1185">Reference proteome</keyword>
<organism evidence="1 2">
    <name type="scientific">Podospora appendiculata</name>
    <dbReference type="NCBI Taxonomy" id="314037"/>
    <lineage>
        <taxon>Eukaryota</taxon>
        <taxon>Fungi</taxon>
        <taxon>Dikarya</taxon>
        <taxon>Ascomycota</taxon>
        <taxon>Pezizomycotina</taxon>
        <taxon>Sordariomycetes</taxon>
        <taxon>Sordariomycetidae</taxon>
        <taxon>Sordariales</taxon>
        <taxon>Podosporaceae</taxon>
        <taxon>Podospora</taxon>
    </lineage>
</organism>
<reference evidence="1" key="2">
    <citation type="submission" date="2023-06" db="EMBL/GenBank/DDBJ databases">
        <authorList>
            <consortium name="Lawrence Berkeley National Laboratory"/>
            <person name="Haridas S."/>
            <person name="Hensen N."/>
            <person name="Bonometti L."/>
            <person name="Westerberg I."/>
            <person name="Brannstrom I.O."/>
            <person name="Guillou S."/>
            <person name="Cros-Aarteil S."/>
            <person name="Calhoun S."/>
            <person name="Kuo A."/>
            <person name="Mondo S."/>
            <person name="Pangilinan J."/>
            <person name="Riley R."/>
            <person name="Labutti K."/>
            <person name="Andreopoulos B."/>
            <person name="Lipzen A."/>
            <person name="Chen C."/>
            <person name="Yanf M."/>
            <person name="Daum C."/>
            <person name="Ng V."/>
            <person name="Clum A."/>
            <person name="Steindorff A."/>
            <person name="Ohm R."/>
            <person name="Martin F."/>
            <person name="Silar P."/>
            <person name="Natvig D."/>
            <person name="Lalanne C."/>
            <person name="Gautier V."/>
            <person name="Ament-Velasquez S.L."/>
            <person name="Kruys A."/>
            <person name="Hutchinson M.I."/>
            <person name="Powell A.J."/>
            <person name="Barry K."/>
            <person name="Miller A.N."/>
            <person name="Grigoriev I.V."/>
            <person name="Debuchy R."/>
            <person name="Gladieux P."/>
            <person name="Thoren M.H."/>
            <person name="Johannesson H."/>
        </authorList>
    </citation>
    <scope>NUCLEOTIDE SEQUENCE</scope>
    <source>
        <strain evidence="1">CBS 314.62</strain>
    </source>
</reference>
<name>A0AAE0X6B6_9PEZI</name>
<comment type="caution">
    <text evidence="1">The sequence shown here is derived from an EMBL/GenBank/DDBJ whole genome shotgun (WGS) entry which is preliminary data.</text>
</comment>
<dbReference type="Proteomes" id="UP001270362">
    <property type="component" value="Unassembled WGS sequence"/>
</dbReference>
<gene>
    <name evidence="1" type="ORF">B0T22DRAFT_230163</name>
</gene>
<accession>A0AAE0X6B6</accession>
<dbReference type="EMBL" id="JAULSO010000003">
    <property type="protein sequence ID" value="KAK3685782.1"/>
    <property type="molecule type" value="Genomic_DNA"/>
</dbReference>
<reference evidence="1" key="1">
    <citation type="journal article" date="2023" name="Mol. Phylogenet. Evol.">
        <title>Genome-scale phylogeny and comparative genomics of the fungal order Sordariales.</title>
        <authorList>
            <person name="Hensen N."/>
            <person name="Bonometti L."/>
            <person name="Westerberg I."/>
            <person name="Brannstrom I.O."/>
            <person name="Guillou S."/>
            <person name="Cros-Aarteil S."/>
            <person name="Calhoun S."/>
            <person name="Haridas S."/>
            <person name="Kuo A."/>
            <person name="Mondo S."/>
            <person name="Pangilinan J."/>
            <person name="Riley R."/>
            <person name="LaButti K."/>
            <person name="Andreopoulos B."/>
            <person name="Lipzen A."/>
            <person name="Chen C."/>
            <person name="Yan M."/>
            <person name="Daum C."/>
            <person name="Ng V."/>
            <person name="Clum A."/>
            <person name="Steindorff A."/>
            <person name="Ohm R.A."/>
            <person name="Martin F."/>
            <person name="Silar P."/>
            <person name="Natvig D.O."/>
            <person name="Lalanne C."/>
            <person name="Gautier V."/>
            <person name="Ament-Velasquez S.L."/>
            <person name="Kruys A."/>
            <person name="Hutchinson M.I."/>
            <person name="Powell A.J."/>
            <person name="Barry K."/>
            <person name="Miller A.N."/>
            <person name="Grigoriev I.V."/>
            <person name="Debuchy R."/>
            <person name="Gladieux P."/>
            <person name="Hiltunen Thoren M."/>
            <person name="Johannesson H."/>
        </authorList>
    </citation>
    <scope>NUCLEOTIDE SEQUENCE</scope>
    <source>
        <strain evidence="1">CBS 314.62</strain>
    </source>
</reference>
<sequence>MDPGSERPKSAQTMHLTADATKRALLKDPPRENSHLHLNKFFELLSVSLFLFSKHLLAQQIAIEAHQRRETKATLVLVLFSFNISIHALGESPRTWLFYKAAAETRRHRSTAADLGRLFLVCLRQPCLLAKSAYLLVRGFGYALPGRRPHGRRYESALSAVWGVCAVVRGGILVDDGQPLVGRDRGCHGWLERFRHDIQVMRLLVLFSRRHELLDGAYSWCEGGLQTKPNLYRLSRGAVDSRMPNTLGFAGSLFVLGCLPLMRRATVGTRGVQVRVMITLYRVKL</sequence>
<evidence type="ECO:0000313" key="2">
    <source>
        <dbReference type="Proteomes" id="UP001270362"/>
    </source>
</evidence>
<protein>
    <submittedName>
        <fullName evidence="1">Uncharacterized protein</fullName>
    </submittedName>
</protein>
<evidence type="ECO:0000313" key="1">
    <source>
        <dbReference type="EMBL" id="KAK3685782.1"/>
    </source>
</evidence>
<dbReference type="AlphaFoldDB" id="A0AAE0X6B6"/>
<proteinExistence type="predicted"/>